<feature type="compositionally biased region" description="Polar residues" evidence="2">
    <location>
        <begin position="40"/>
        <end position="60"/>
    </location>
</feature>
<reference evidence="3" key="1">
    <citation type="submission" date="2021-02" db="EMBL/GenBank/DDBJ databases">
        <authorList>
            <person name="Nowell W R."/>
        </authorList>
    </citation>
    <scope>NUCLEOTIDE SEQUENCE</scope>
</reference>
<accession>A0A819LH74</accession>
<feature type="region of interest" description="Disordered" evidence="2">
    <location>
        <begin position="573"/>
        <end position="647"/>
    </location>
</feature>
<feature type="compositionally biased region" description="Low complexity" evidence="2">
    <location>
        <begin position="620"/>
        <end position="634"/>
    </location>
</feature>
<evidence type="ECO:0000256" key="2">
    <source>
        <dbReference type="SAM" id="MobiDB-lite"/>
    </source>
</evidence>
<proteinExistence type="predicted"/>
<evidence type="ECO:0000313" key="4">
    <source>
        <dbReference type="Proteomes" id="UP000663823"/>
    </source>
</evidence>
<feature type="coiled-coil region" evidence="1">
    <location>
        <begin position="292"/>
        <end position="319"/>
    </location>
</feature>
<evidence type="ECO:0000313" key="3">
    <source>
        <dbReference type="EMBL" id="CAF3961028.1"/>
    </source>
</evidence>
<feature type="region of interest" description="Disordered" evidence="2">
    <location>
        <begin position="17"/>
        <end position="61"/>
    </location>
</feature>
<organism evidence="3 4">
    <name type="scientific">Rotaria sordida</name>
    <dbReference type="NCBI Taxonomy" id="392033"/>
    <lineage>
        <taxon>Eukaryota</taxon>
        <taxon>Metazoa</taxon>
        <taxon>Spiralia</taxon>
        <taxon>Gnathifera</taxon>
        <taxon>Rotifera</taxon>
        <taxon>Eurotatoria</taxon>
        <taxon>Bdelloidea</taxon>
        <taxon>Philodinida</taxon>
        <taxon>Philodinidae</taxon>
        <taxon>Rotaria</taxon>
    </lineage>
</organism>
<keyword evidence="1" id="KW-0175">Coiled coil</keyword>
<gene>
    <name evidence="3" type="ORF">OTI717_LOCUS26903</name>
</gene>
<dbReference type="AlphaFoldDB" id="A0A819LH74"/>
<feature type="compositionally biased region" description="Polar residues" evidence="2">
    <location>
        <begin position="598"/>
        <end position="607"/>
    </location>
</feature>
<feature type="compositionally biased region" description="Acidic residues" evidence="2">
    <location>
        <begin position="575"/>
        <end position="584"/>
    </location>
</feature>
<feature type="non-terminal residue" evidence="3">
    <location>
        <position position="1"/>
    </location>
</feature>
<feature type="compositionally biased region" description="Polar residues" evidence="2">
    <location>
        <begin position="236"/>
        <end position="266"/>
    </location>
</feature>
<protein>
    <submittedName>
        <fullName evidence="3">Uncharacterized protein</fullName>
    </submittedName>
</protein>
<name>A0A819LH74_9BILA</name>
<dbReference type="Proteomes" id="UP000663823">
    <property type="component" value="Unassembled WGS sequence"/>
</dbReference>
<feature type="compositionally biased region" description="Polar residues" evidence="2">
    <location>
        <begin position="201"/>
        <end position="227"/>
    </location>
</feature>
<feature type="compositionally biased region" description="Low complexity" evidence="2">
    <location>
        <begin position="25"/>
        <end position="39"/>
    </location>
</feature>
<dbReference type="EMBL" id="CAJOAX010005816">
    <property type="protein sequence ID" value="CAF3961028.1"/>
    <property type="molecule type" value="Genomic_DNA"/>
</dbReference>
<feature type="region of interest" description="Disordered" evidence="2">
    <location>
        <begin position="183"/>
        <end position="279"/>
    </location>
</feature>
<evidence type="ECO:0000256" key="1">
    <source>
        <dbReference type="SAM" id="Coils"/>
    </source>
</evidence>
<comment type="caution">
    <text evidence="3">The sequence shown here is derived from an EMBL/GenBank/DDBJ whole genome shotgun (WGS) entry which is preliminary data.</text>
</comment>
<sequence>MMVTRASTKCKRLNNTTVKKKCKASRSSSDKPSPSVTKPQSITPSSIPIHNNNIGMNDGSSLEKDLSVIDCPDQSQQDCASTPQNVVNCNSKDLNIEKGPLSSSTITKSSTTPHDELNTEAVYKKLDAAISSCSPIVGRISSINDRNISSFTSNGGSLALDIDDDQVILLPSLSQVTPTTNRINLSHSSRVNRSEPRTDKQLSPSTIARTTANRIPLSSNSTISSKSMRQKGIQHFGNNKFSNINRNTYGSAQNNKRSLVNTQPASTDDRTTSQSTISLSSTSTLLEALPEYRKLKKELEQERQRCSTWSDDYMKLKEEFENYRASSFPRPTVDGLNFLLQLVENLTSDTSLDSRSPSELAEAIGLTEEQLMECRHSNPQRAALAVFSELYPTYSDRAELRSIKNFAKKKSNIFNDIFIFARQCNPSVIYSIDKMREALAGSIRQAKHQLKLDNIKLKLSNFGNYDNDDESDGEEEDRNNSSIMDVQTCIFSSSTDSSIAHIISHTSHQPLVTNHRVQQILAYQRSTQGLFSGFGSSIHQHTISSSISTSTIRSKFSDPLDKNIDTTQQHIIPFDSEDLDDNDGDWQSIASDTEENDNQPSHNNNEMQSDRNLHSHKRSGSSSSSTTSTSSGTSYEDEEEDINSNNTRMHTSLEIAVLLSLFRHRHSLSKSCLTDMCRLLRLLGVPNVPVDYRSIYKLINPCGNSMFQPKLTVVCPTCHRVSMNMKKCPITHCNSHAGYVRAPTVNYTFKLREQIKSILERVPLTCTGTNDGHMTDVIDGRAHAHIHTLERKPFITLILNSDGVLIQKISRSLWITTMVINEIPRDVRFQLPNMVIGMVSYGSQKPKRAEFSSLLDILVDELVELEHGIDVCLPSPGGVRFASSLISTHVAVNLLGVVSDKPAQSMIQNMIDSGGFYGCGKCQIVGESVRAGKGHIRCFPLDTTNPPDLRSNKTYDQAMKILTKNKQQRARRNSLTGADNDAAKGHVGPCALRRLRFFEMGQSFLIDSLHNLYSGAFKRHIVSVVHSVVHVAASVREYGPIMNYSTFNFESLI</sequence>